<feature type="region of interest" description="Disordered" evidence="1">
    <location>
        <begin position="94"/>
        <end position="118"/>
    </location>
</feature>
<dbReference type="Proteomes" id="UP000310108">
    <property type="component" value="Unassembled WGS sequence"/>
</dbReference>
<accession>A0A4U6X4K4</accession>
<proteinExistence type="predicted"/>
<dbReference type="AlphaFoldDB" id="A0A4U6X4K4"/>
<dbReference type="EMBL" id="PJEX01000437">
    <property type="protein sequence ID" value="TKW50115.1"/>
    <property type="molecule type" value="Genomic_DNA"/>
</dbReference>
<evidence type="ECO:0000313" key="3">
    <source>
        <dbReference type="Proteomes" id="UP000310108"/>
    </source>
</evidence>
<feature type="region of interest" description="Disordered" evidence="1">
    <location>
        <begin position="31"/>
        <end position="59"/>
    </location>
</feature>
<reference evidence="2 3" key="1">
    <citation type="journal article" date="2019" name="PLoS ONE">
        <title>Comparative genome analysis indicates high evolutionary potential of pathogenicity genes in Colletotrichum tanaceti.</title>
        <authorList>
            <person name="Lelwala R.V."/>
            <person name="Korhonen P.K."/>
            <person name="Young N.D."/>
            <person name="Scott J.B."/>
            <person name="Ades P.A."/>
            <person name="Gasser R.B."/>
            <person name="Taylor P.W.J."/>
        </authorList>
    </citation>
    <scope>NUCLEOTIDE SEQUENCE [LARGE SCALE GENOMIC DNA]</scope>
    <source>
        <strain evidence="2">BRIP57314</strain>
    </source>
</reference>
<protein>
    <submittedName>
        <fullName evidence="2">Uncharacterized protein</fullName>
    </submittedName>
</protein>
<evidence type="ECO:0000256" key="1">
    <source>
        <dbReference type="SAM" id="MobiDB-lite"/>
    </source>
</evidence>
<gene>
    <name evidence="2" type="ORF">CTA1_2670</name>
</gene>
<sequence>MHYVASYACAEAKGVGIRAATNKLPRSRWLPSVPARDQIDPLPVANTPAPPRGSGQPPMALVHHLAKKLGHGFPSEGVGAPPQGSACGILFNWENPPQEHLGPARAEARRERGRKRPT</sequence>
<organism evidence="2 3">
    <name type="scientific">Colletotrichum tanaceti</name>
    <dbReference type="NCBI Taxonomy" id="1306861"/>
    <lineage>
        <taxon>Eukaryota</taxon>
        <taxon>Fungi</taxon>
        <taxon>Dikarya</taxon>
        <taxon>Ascomycota</taxon>
        <taxon>Pezizomycotina</taxon>
        <taxon>Sordariomycetes</taxon>
        <taxon>Hypocreomycetidae</taxon>
        <taxon>Glomerellales</taxon>
        <taxon>Glomerellaceae</taxon>
        <taxon>Colletotrichum</taxon>
        <taxon>Colletotrichum destructivum species complex</taxon>
    </lineage>
</organism>
<comment type="caution">
    <text evidence="2">The sequence shown here is derived from an EMBL/GenBank/DDBJ whole genome shotgun (WGS) entry which is preliminary data.</text>
</comment>
<keyword evidence="3" id="KW-1185">Reference proteome</keyword>
<name>A0A4U6X4K4_9PEZI</name>
<evidence type="ECO:0000313" key="2">
    <source>
        <dbReference type="EMBL" id="TKW50115.1"/>
    </source>
</evidence>